<organism evidence="2 3">
    <name type="scientific">Zostera marina</name>
    <name type="common">Eelgrass</name>
    <dbReference type="NCBI Taxonomy" id="29655"/>
    <lineage>
        <taxon>Eukaryota</taxon>
        <taxon>Viridiplantae</taxon>
        <taxon>Streptophyta</taxon>
        <taxon>Embryophyta</taxon>
        <taxon>Tracheophyta</taxon>
        <taxon>Spermatophyta</taxon>
        <taxon>Magnoliopsida</taxon>
        <taxon>Liliopsida</taxon>
        <taxon>Zosteraceae</taxon>
        <taxon>Zostera</taxon>
    </lineage>
</organism>
<dbReference type="Proteomes" id="UP000036987">
    <property type="component" value="Unassembled WGS sequence"/>
</dbReference>
<reference evidence="3" key="1">
    <citation type="journal article" date="2016" name="Nature">
        <title>The genome of the seagrass Zostera marina reveals angiosperm adaptation to the sea.</title>
        <authorList>
            <person name="Olsen J.L."/>
            <person name="Rouze P."/>
            <person name="Verhelst B."/>
            <person name="Lin Y.-C."/>
            <person name="Bayer T."/>
            <person name="Collen J."/>
            <person name="Dattolo E."/>
            <person name="De Paoli E."/>
            <person name="Dittami S."/>
            <person name="Maumus F."/>
            <person name="Michel G."/>
            <person name="Kersting A."/>
            <person name="Lauritano C."/>
            <person name="Lohaus R."/>
            <person name="Toepel M."/>
            <person name="Tonon T."/>
            <person name="Vanneste K."/>
            <person name="Amirebrahimi M."/>
            <person name="Brakel J."/>
            <person name="Bostroem C."/>
            <person name="Chovatia M."/>
            <person name="Grimwood J."/>
            <person name="Jenkins J.W."/>
            <person name="Jueterbock A."/>
            <person name="Mraz A."/>
            <person name="Stam W.T."/>
            <person name="Tice H."/>
            <person name="Bornberg-Bauer E."/>
            <person name="Green P.J."/>
            <person name="Pearson G.A."/>
            <person name="Procaccini G."/>
            <person name="Duarte C.M."/>
            <person name="Schmutz J."/>
            <person name="Reusch T.B.H."/>
            <person name="Van de Peer Y."/>
        </authorList>
    </citation>
    <scope>NUCLEOTIDE SEQUENCE [LARGE SCALE GENOMIC DNA]</scope>
    <source>
        <strain evidence="3">cv. Finnish</strain>
    </source>
</reference>
<proteinExistence type="predicted"/>
<evidence type="ECO:0008006" key="4">
    <source>
        <dbReference type="Google" id="ProtNLM"/>
    </source>
</evidence>
<feature type="compositionally biased region" description="Pro residues" evidence="1">
    <location>
        <begin position="76"/>
        <end position="88"/>
    </location>
</feature>
<evidence type="ECO:0000313" key="3">
    <source>
        <dbReference type="Proteomes" id="UP000036987"/>
    </source>
</evidence>
<evidence type="ECO:0000256" key="1">
    <source>
        <dbReference type="SAM" id="MobiDB-lite"/>
    </source>
</evidence>
<name>A0A0K9PSJ3_ZOSMR</name>
<accession>A0A0K9PSJ3</accession>
<keyword evidence="3" id="KW-1185">Reference proteome</keyword>
<feature type="region of interest" description="Disordered" evidence="1">
    <location>
        <begin position="1"/>
        <end position="92"/>
    </location>
</feature>
<dbReference type="AlphaFoldDB" id="A0A0K9PSJ3"/>
<protein>
    <recommendedName>
        <fullName evidence="4">LITAF domain-containing protein</fullName>
    </recommendedName>
</protein>
<comment type="caution">
    <text evidence="2">The sequence shown here is derived from an EMBL/GenBank/DDBJ whole genome shotgun (WGS) entry which is preliminary data.</text>
</comment>
<dbReference type="EMBL" id="LFYR01000685">
    <property type="protein sequence ID" value="KMZ71182.1"/>
    <property type="molecule type" value="Genomic_DNA"/>
</dbReference>
<sequence length="149" mass="16446">MVRKLETGGCSINGDGSRRRQRLRREMEVIDLTGDDEDFYTPPPIRRHLNPPTPPVHYEELSLAQPGTHPGAVRRAPPPSPPPPPVPAPVQEYIPEAPAAPHNDVVVCPQCGFLFIAFLYTAAASMLNIPDPVEPLNFDWLDDLELGEP</sequence>
<evidence type="ECO:0000313" key="2">
    <source>
        <dbReference type="EMBL" id="KMZ71182.1"/>
    </source>
</evidence>
<gene>
    <name evidence="2" type="ORF">ZOSMA_186G00320</name>
</gene>